<dbReference type="InterPro" id="IPR036390">
    <property type="entry name" value="WH_DNA-bd_sf"/>
</dbReference>
<gene>
    <name evidence="1" type="ORF">BTN85_1007</name>
</gene>
<sequence length="92" mass="10799">MIESIREEVELFERHLRILELADREGPIGMGKISDELDIPKHKVRYSLRILENEGLIKPSSEGAMIQKDKTDEIKEKIQEQIDKLMELRELI</sequence>
<proteinExistence type="predicted"/>
<accession>A0A1Q6DVX8</accession>
<dbReference type="STRING" id="1903181.BTN85_1007"/>
<dbReference type="InParanoid" id="A0A1Q6DVX8"/>
<organism evidence="1 2">
    <name type="scientific">Methanohalarchaeum thermophilum</name>
    <dbReference type="NCBI Taxonomy" id="1903181"/>
    <lineage>
        <taxon>Archaea</taxon>
        <taxon>Methanobacteriati</taxon>
        <taxon>Methanobacteriota</taxon>
        <taxon>Methanonatronarchaeia</taxon>
        <taxon>Methanonatronarchaeales</taxon>
        <taxon>Methanonatronarchaeaceae</taxon>
        <taxon>Candidatus Methanohalarchaeum</taxon>
    </lineage>
</organism>
<reference evidence="1" key="1">
    <citation type="submission" date="2016-12" db="EMBL/GenBank/DDBJ databases">
        <title>Discovery of methanogenic haloarchaea.</title>
        <authorList>
            <person name="Sorokin D.Y."/>
            <person name="Makarova K.S."/>
            <person name="Abbas B."/>
            <person name="Ferrer M."/>
            <person name="Golyshin P.N."/>
        </authorList>
    </citation>
    <scope>NUCLEOTIDE SEQUENCE [LARGE SCALE GENOMIC DNA]</scope>
    <source>
        <strain evidence="1">HMET1</strain>
    </source>
</reference>
<dbReference type="EMBL" id="MSDW01000001">
    <property type="protein sequence ID" value="OKY78514.1"/>
    <property type="molecule type" value="Genomic_DNA"/>
</dbReference>
<dbReference type="InterPro" id="IPR036388">
    <property type="entry name" value="WH-like_DNA-bd_sf"/>
</dbReference>
<dbReference type="Proteomes" id="UP000185744">
    <property type="component" value="Unassembled WGS sequence"/>
</dbReference>
<evidence type="ECO:0000313" key="1">
    <source>
        <dbReference type="EMBL" id="OKY78514.1"/>
    </source>
</evidence>
<keyword evidence="2" id="KW-1185">Reference proteome</keyword>
<comment type="caution">
    <text evidence="1">The sequence shown here is derived from an EMBL/GenBank/DDBJ whole genome shotgun (WGS) entry which is preliminary data.</text>
</comment>
<dbReference type="Gene3D" id="1.10.10.10">
    <property type="entry name" value="Winged helix-like DNA-binding domain superfamily/Winged helix DNA-binding domain"/>
    <property type="match status" value="1"/>
</dbReference>
<dbReference type="AlphaFoldDB" id="A0A1Q6DVX8"/>
<evidence type="ECO:0000313" key="2">
    <source>
        <dbReference type="Proteomes" id="UP000185744"/>
    </source>
</evidence>
<dbReference type="SUPFAM" id="SSF46785">
    <property type="entry name" value="Winged helix' DNA-binding domain"/>
    <property type="match status" value="1"/>
</dbReference>
<protein>
    <submittedName>
        <fullName evidence="1">Transcriptional regulator</fullName>
    </submittedName>
</protein>
<name>A0A1Q6DVX8_METT1</name>
<dbReference type="Pfam" id="PF13412">
    <property type="entry name" value="HTH_24"/>
    <property type="match status" value="1"/>
</dbReference>